<sequence length="1256" mass="127662">MRIFILLTVFFGSSLTMAAPASLSYQGRIVKADGQPLQHTSVSFQFEITSPNGSCVIFREQVNGLNMANSNGIFDTPIGASHNFPLTASFTILDAFNNLGSFTCDGGATYVPAVNDGRRLRVQFHDGSSWRMISPDSIIRSVPFAGFSLAAEKLGNHPVADFVMKSSLPSTACSGTQVLSFNGTGFQCVTDQTGSGGGGTITGVAGSGPIVVSGTGNVTISATVGTASGTLAAGNDSRIVNALQSGATAGGDLAGTYPNPTVAKIKGVGIDFSTAPTTGKFLKFDGTNWVPGDMGQSSASTSGYLSATDWNTFNSKQDALTSAITGNFWSGDGTNVYRTTGKVGVGTNSPDVSLTIQSTTPSTAVHPNRAGVIVKAEGTDVGGRYAARTASGTENPTFTGYRSQGTLAAPTAINTSQHLLNVNGMGYDGAAWKEGASILLSPGEAWDTTKTGTNIIFKTATNGTNSSTEKVRISHNGRIGVGVTSPAALVDAESTGTGTMVSGRFASNPGAVGAANLNALVLDNTFGAGNFKSEIKFRGGGTDQFTIGVDPAGSGTQAFYIWDAIANARRLSMDSSGNIGFGVDNPTQKIDVAGKVKATEFCIGASCISSWPSGGGSLAAGSVGTTELADGAVTQNKLETVSGLTAGTYGSATAIPAVTVDAKGRVTAISTNAITGLPTASGASGKFLKSNGTVWSGQDILFSDIKNSVGGSAFNVGSCAANQTVAWSSLTDSFTCQGIGSLDAGAITTGTIDAARLPSSVTTAQWTAASGNVYRSTGSVGIGTASPESSLHISGGDILLDNARFLKMKRNTGGMAIDVLGFASGTDNLKLKMGTSSSTAGLDFVNSSNNVMATLTGAGNFGIGSSSPSHLLNVVGGGNTNKTVLAELRSNFGGAGTGTTLNLVNSTVAGGFAGSAAIESIRQSDTSGDFAIKAADSSATGVEVLRIKGSNGNVGIGTNSPTEKLSVVGGRLGVMANDWNDMYNHVSSSSASPNIYTVRSRGTYSSPTYAQNGDILGTIQMRNHNSNSGAGMISVATENHSASAAGANLILTVVPNGSSSYAESMTLLANGNVGVATPNPQSALHVTGYVQLDVINGVPAATDCDAAAEYGRIKSDPTNNKLYMCGSAGWVEYSVGAGGPTTCPTGYTLIGAAGLPSSYCISTVEKTAATFLNAKTTCYAESTTRGVASLCSNDQWYRACKTGLPTAMSSGNNEWASDEHYNISGTHFALTMGNGSCETMTDQAITGTRTYRCCIK</sequence>
<comment type="caution">
    <text evidence="2">The sequence shown here is derived from an EMBL/GenBank/DDBJ whole genome shotgun (WGS) entry which is preliminary data.</text>
</comment>
<evidence type="ECO:0008006" key="4">
    <source>
        <dbReference type="Google" id="ProtNLM"/>
    </source>
</evidence>
<dbReference type="Proteomes" id="UP000075320">
    <property type="component" value="Unassembled WGS sequence"/>
</dbReference>
<protein>
    <recommendedName>
        <fullName evidence="4">Cell wall surface anchor family protein</fullName>
    </recommendedName>
</protein>
<evidence type="ECO:0000256" key="1">
    <source>
        <dbReference type="SAM" id="SignalP"/>
    </source>
</evidence>
<keyword evidence="1" id="KW-0732">Signal</keyword>
<organism evidence="2 3">
    <name type="scientific">Bdellovibrio bacteriovorus</name>
    <dbReference type="NCBI Taxonomy" id="959"/>
    <lineage>
        <taxon>Bacteria</taxon>
        <taxon>Pseudomonadati</taxon>
        <taxon>Bdellovibrionota</taxon>
        <taxon>Bdellovibrionia</taxon>
        <taxon>Bdellovibrionales</taxon>
        <taxon>Pseudobdellovibrionaceae</taxon>
        <taxon>Bdellovibrio</taxon>
    </lineage>
</organism>
<dbReference type="EMBL" id="LUKE01000002">
    <property type="protein sequence ID" value="KYG64787.1"/>
    <property type="molecule type" value="Genomic_DNA"/>
</dbReference>
<name>A0A150WLX0_BDEBC</name>
<reference evidence="2 3" key="1">
    <citation type="submission" date="2016-03" db="EMBL/GenBank/DDBJ databases">
        <authorList>
            <person name="Ploux O."/>
        </authorList>
    </citation>
    <scope>NUCLEOTIDE SEQUENCE [LARGE SCALE GENOMIC DNA]</scope>
    <source>
        <strain evidence="2 3">R0</strain>
    </source>
</reference>
<evidence type="ECO:0000313" key="2">
    <source>
        <dbReference type="EMBL" id="KYG64787.1"/>
    </source>
</evidence>
<dbReference type="AlphaFoldDB" id="A0A150WLX0"/>
<keyword evidence="3" id="KW-1185">Reference proteome</keyword>
<evidence type="ECO:0000313" key="3">
    <source>
        <dbReference type="Proteomes" id="UP000075320"/>
    </source>
</evidence>
<feature type="signal peptide" evidence="1">
    <location>
        <begin position="1"/>
        <end position="18"/>
    </location>
</feature>
<feature type="chain" id="PRO_5007573260" description="Cell wall surface anchor family protein" evidence="1">
    <location>
        <begin position="19"/>
        <end position="1256"/>
    </location>
</feature>
<accession>A0A150WLX0</accession>
<proteinExistence type="predicted"/>
<gene>
    <name evidence="2" type="ORF">AZI86_11320</name>
</gene>
<dbReference type="OrthoDB" id="5287044at2"/>